<dbReference type="EMBL" id="JBHFFA010000004">
    <property type="protein sequence ID" value="KAL2629350.1"/>
    <property type="molecule type" value="Genomic_DNA"/>
</dbReference>
<proteinExistence type="inferred from homology"/>
<comment type="similarity">
    <text evidence="1">Belongs to the SurE nucleotidase family.</text>
</comment>
<name>A0ABD1YFP1_9MARC</name>
<gene>
    <name evidence="5" type="ORF">R1flu_014036</name>
</gene>
<keyword evidence="3" id="KW-0378">Hydrolase</keyword>
<sequence length="332" mass="35014">MDCSLPVVLITNDDGIRAPGLRALVTALVDGGRCQVHVCAPNTEKSASGHSITTRDNIIAESVDIDGAVAFEVSGTPADCVSLSLSGTLFSWTRPALVISGINKGSNCGLHIVYSGTVAGAREAFINGVPAIAISLNWVRGESKESDFTAAAKVSLPLIYGALQDIQKDVYPKGCYYNVDIPTHPAENKGYKVTRQGTARMALSWKPLSIQKRLSMVKQHGIGIQLAQLGLAASAVGAKRQSAIQKALSVETEADGVAEPKTNAGAGPQKLHFRLEASEQEVGDPGEDFDYGNLQQGYITVTPLTLTTAVEDQTQASVAFWVSSAVELFSAL</sequence>
<dbReference type="InterPro" id="IPR030048">
    <property type="entry name" value="SurE"/>
</dbReference>
<dbReference type="PANTHER" id="PTHR30457">
    <property type="entry name" value="5'-NUCLEOTIDASE SURE"/>
    <property type="match status" value="1"/>
</dbReference>
<organism evidence="5 6">
    <name type="scientific">Riccia fluitans</name>
    <dbReference type="NCBI Taxonomy" id="41844"/>
    <lineage>
        <taxon>Eukaryota</taxon>
        <taxon>Viridiplantae</taxon>
        <taxon>Streptophyta</taxon>
        <taxon>Embryophyta</taxon>
        <taxon>Marchantiophyta</taxon>
        <taxon>Marchantiopsida</taxon>
        <taxon>Marchantiidae</taxon>
        <taxon>Marchantiales</taxon>
        <taxon>Ricciaceae</taxon>
        <taxon>Riccia</taxon>
    </lineage>
</organism>
<reference evidence="5 6" key="1">
    <citation type="submission" date="2024-09" db="EMBL/GenBank/DDBJ databases">
        <title>Chromosome-scale assembly of Riccia fluitans.</title>
        <authorList>
            <person name="Paukszto L."/>
            <person name="Sawicki J."/>
            <person name="Karawczyk K."/>
            <person name="Piernik-Szablinska J."/>
            <person name="Szczecinska M."/>
            <person name="Mazdziarz M."/>
        </authorList>
    </citation>
    <scope>NUCLEOTIDE SEQUENCE [LARGE SCALE GENOMIC DNA]</scope>
    <source>
        <strain evidence="5">Rf_01</strain>
        <tissue evidence="5">Aerial parts of the thallus</tissue>
    </source>
</reference>
<feature type="domain" description="Survival protein SurE-like phosphatase/nucleotidase" evidence="4">
    <location>
        <begin position="8"/>
        <end position="201"/>
    </location>
</feature>
<evidence type="ECO:0000256" key="3">
    <source>
        <dbReference type="ARBA" id="ARBA00022801"/>
    </source>
</evidence>
<dbReference type="InterPro" id="IPR036523">
    <property type="entry name" value="SurE-like_sf"/>
</dbReference>
<dbReference type="SUPFAM" id="SSF64167">
    <property type="entry name" value="SurE-like"/>
    <property type="match status" value="1"/>
</dbReference>
<keyword evidence="6" id="KW-1185">Reference proteome</keyword>
<dbReference type="NCBIfam" id="TIGR00087">
    <property type="entry name" value="surE"/>
    <property type="match status" value="1"/>
</dbReference>
<dbReference type="Proteomes" id="UP001605036">
    <property type="component" value="Unassembled WGS sequence"/>
</dbReference>
<evidence type="ECO:0000313" key="5">
    <source>
        <dbReference type="EMBL" id="KAL2629350.1"/>
    </source>
</evidence>
<dbReference type="Gene3D" id="3.40.1210.10">
    <property type="entry name" value="Survival protein SurE-like phosphatase/nucleotidase"/>
    <property type="match status" value="1"/>
</dbReference>
<dbReference type="PANTHER" id="PTHR30457:SF0">
    <property type="entry name" value="PHOSPHATASE, PUTATIVE (AFU_ORTHOLOGUE AFUA_4G01070)-RELATED"/>
    <property type="match status" value="1"/>
</dbReference>
<protein>
    <recommendedName>
        <fullName evidence="4">Survival protein SurE-like phosphatase/nucleotidase domain-containing protein</fullName>
    </recommendedName>
</protein>
<evidence type="ECO:0000313" key="6">
    <source>
        <dbReference type="Proteomes" id="UP001605036"/>
    </source>
</evidence>
<evidence type="ECO:0000259" key="4">
    <source>
        <dbReference type="Pfam" id="PF01975"/>
    </source>
</evidence>
<evidence type="ECO:0000256" key="2">
    <source>
        <dbReference type="ARBA" id="ARBA00022723"/>
    </source>
</evidence>
<dbReference type="AlphaFoldDB" id="A0ABD1YFP1"/>
<dbReference type="Pfam" id="PF01975">
    <property type="entry name" value="SurE"/>
    <property type="match status" value="1"/>
</dbReference>
<dbReference type="GO" id="GO:0046872">
    <property type="term" value="F:metal ion binding"/>
    <property type="evidence" value="ECO:0007669"/>
    <property type="project" value="UniProtKB-KW"/>
</dbReference>
<keyword evidence="2" id="KW-0479">Metal-binding</keyword>
<dbReference type="GO" id="GO:0016787">
    <property type="term" value="F:hydrolase activity"/>
    <property type="evidence" value="ECO:0007669"/>
    <property type="project" value="UniProtKB-KW"/>
</dbReference>
<comment type="caution">
    <text evidence="5">The sequence shown here is derived from an EMBL/GenBank/DDBJ whole genome shotgun (WGS) entry which is preliminary data.</text>
</comment>
<dbReference type="InterPro" id="IPR002828">
    <property type="entry name" value="SurE-like_Pase/nucleotidase"/>
</dbReference>
<evidence type="ECO:0000256" key="1">
    <source>
        <dbReference type="ARBA" id="ARBA00011062"/>
    </source>
</evidence>
<dbReference type="HAMAP" id="MF_00060">
    <property type="entry name" value="SurE"/>
    <property type="match status" value="1"/>
</dbReference>
<accession>A0ABD1YFP1</accession>